<evidence type="ECO:0000256" key="5">
    <source>
        <dbReference type="ARBA" id="ARBA00022692"/>
    </source>
</evidence>
<keyword evidence="3" id="KW-0813">Transport</keyword>
<evidence type="ECO:0000256" key="1">
    <source>
        <dbReference type="ARBA" id="ARBA00004651"/>
    </source>
</evidence>
<protein>
    <recommendedName>
        <fullName evidence="10">Multidrug resistance protein Mmr</fullName>
    </recommendedName>
    <alternativeName>
        <fullName evidence="9">Multidrug resistance protein mmr</fullName>
    </alternativeName>
</protein>
<gene>
    <name evidence="13" type="ORF">CBE89_11990</name>
</gene>
<dbReference type="Pfam" id="PF00893">
    <property type="entry name" value="Multi_Drug_Res"/>
    <property type="match status" value="1"/>
</dbReference>
<dbReference type="InterPro" id="IPR045324">
    <property type="entry name" value="Small_multidrug_res"/>
</dbReference>
<dbReference type="PANTHER" id="PTHR30561">
    <property type="entry name" value="SMR FAMILY PROTON-DEPENDENT DRUG EFFLUX TRANSPORTER SUGE"/>
    <property type="match status" value="1"/>
</dbReference>
<dbReference type="InterPro" id="IPR037185">
    <property type="entry name" value="EmrE-like"/>
</dbReference>
<evidence type="ECO:0000256" key="6">
    <source>
        <dbReference type="ARBA" id="ARBA00022989"/>
    </source>
</evidence>
<sequence>MAWFILIASGAFEAVWAAALDKSEGFSRLWPSVIFVIACFISMGGLAWAMKTIPVGTAYAVWAGFGAVVTVSYSILAGHEAATVWKVLFLAMIIGGIVGLKVVH</sequence>
<keyword evidence="5 11" id="KW-0812">Transmembrane</keyword>
<comment type="similarity">
    <text evidence="2">Belongs to the drug/metabolite transporter (DMT) superfamily. Small multidrug resistance (SMR) (TC 2.A.7.1) family. Mmr subfamily.</text>
</comment>
<dbReference type="Gene3D" id="1.10.3730.20">
    <property type="match status" value="1"/>
</dbReference>
<evidence type="ECO:0000256" key="9">
    <source>
        <dbReference type="ARBA" id="ARBA00071110"/>
    </source>
</evidence>
<evidence type="ECO:0000256" key="11">
    <source>
        <dbReference type="RuleBase" id="RU003942"/>
    </source>
</evidence>
<evidence type="ECO:0000313" key="14">
    <source>
        <dbReference type="Proteomes" id="UP000250197"/>
    </source>
</evidence>
<organism evidence="13 14">
    <name type="scientific">Corynebacterium striatum</name>
    <dbReference type="NCBI Taxonomy" id="43770"/>
    <lineage>
        <taxon>Bacteria</taxon>
        <taxon>Bacillati</taxon>
        <taxon>Actinomycetota</taxon>
        <taxon>Actinomycetes</taxon>
        <taxon>Mycobacteriales</taxon>
        <taxon>Corynebacteriaceae</taxon>
        <taxon>Corynebacterium</taxon>
    </lineage>
</organism>
<comment type="subcellular location">
    <subcellularLocation>
        <location evidence="1 11">Cell membrane</location>
        <topology evidence="1 11">Multi-pass membrane protein</topology>
    </subcellularLocation>
</comment>
<dbReference type="RefSeq" id="WP_086892124.1">
    <property type="nucleotide sequence ID" value="NZ_CP021252.1"/>
</dbReference>
<dbReference type="GO" id="GO:0046677">
    <property type="term" value="P:response to antibiotic"/>
    <property type="evidence" value="ECO:0007669"/>
    <property type="project" value="UniProtKB-KW"/>
</dbReference>
<evidence type="ECO:0000256" key="8">
    <source>
        <dbReference type="ARBA" id="ARBA00023251"/>
    </source>
</evidence>
<evidence type="ECO:0000256" key="4">
    <source>
        <dbReference type="ARBA" id="ARBA00022475"/>
    </source>
</evidence>
<dbReference type="InterPro" id="IPR000390">
    <property type="entry name" value="Small_drug/metabolite_transptr"/>
</dbReference>
<evidence type="ECO:0000256" key="3">
    <source>
        <dbReference type="ARBA" id="ARBA00022448"/>
    </source>
</evidence>
<dbReference type="SUPFAM" id="SSF103481">
    <property type="entry name" value="Multidrug resistance efflux transporter EmrE"/>
    <property type="match status" value="1"/>
</dbReference>
<dbReference type="KEGG" id="cstr:CBE89_11990"/>
<dbReference type="GO" id="GO:0005886">
    <property type="term" value="C:plasma membrane"/>
    <property type="evidence" value="ECO:0007669"/>
    <property type="project" value="UniProtKB-SubCell"/>
</dbReference>
<feature type="transmembrane region" description="Helical" evidence="12">
    <location>
        <begin position="57"/>
        <end position="76"/>
    </location>
</feature>
<dbReference type="PANTHER" id="PTHR30561:SF0">
    <property type="entry name" value="GUANIDINIUM EXPORTER"/>
    <property type="match status" value="1"/>
</dbReference>
<dbReference type="Proteomes" id="UP000250197">
    <property type="component" value="Chromosome"/>
</dbReference>
<accession>A0A2Z2IZF9</accession>
<name>A0A2Z2IZF9_CORST</name>
<feature type="transmembrane region" description="Helical" evidence="12">
    <location>
        <begin position="82"/>
        <end position="103"/>
    </location>
</feature>
<dbReference type="AlphaFoldDB" id="A0A2Z2IZF9"/>
<evidence type="ECO:0000256" key="10">
    <source>
        <dbReference type="ARBA" id="ARBA00072627"/>
    </source>
</evidence>
<keyword evidence="7 12" id="KW-0472">Membrane</keyword>
<evidence type="ECO:0000256" key="7">
    <source>
        <dbReference type="ARBA" id="ARBA00023136"/>
    </source>
</evidence>
<dbReference type="FunFam" id="1.10.3730.20:FF:000001">
    <property type="entry name" value="Quaternary ammonium compound resistance transporter SugE"/>
    <property type="match status" value="1"/>
</dbReference>
<keyword evidence="6 12" id="KW-1133">Transmembrane helix</keyword>
<evidence type="ECO:0000256" key="2">
    <source>
        <dbReference type="ARBA" id="ARBA00007822"/>
    </source>
</evidence>
<keyword evidence="8" id="KW-0046">Antibiotic resistance</keyword>
<evidence type="ECO:0000256" key="12">
    <source>
        <dbReference type="SAM" id="Phobius"/>
    </source>
</evidence>
<keyword evidence="4" id="KW-1003">Cell membrane</keyword>
<reference evidence="13 14" key="1">
    <citation type="submission" date="2017-05" db="EMBL/GenBank/DDBJ databases">
        <title>Complete genome sequence of Corynebacterium striatum KC-Na-1 isolated from Neophocaena asiaeorientalis in Korea.</title>
        <authorList>
            <person name="Kim J.H."/>
            <person name="Lee K."/>
        </authorList>
    </citation>
    <scope>NUCLEOTIDE SEQUENCE [LARGE SCALE GENOMIC DNA]</scope>
    <source>
        <strain evidence="13 14">KC-Na-01</strain>
    </source>
</reference>
<feature type="transmembrane region" description="Helical" evidence="12">
    <location>
        <begin position="33"/>
        <end position="50"/>
    </location>
</feature>
<dbReference type="EMBL" id="CP021252">
    <property type="protein sequence ID" value="ART22130.1"/>
    <property type="molecule type" value="Genomic_DNA"/>
</dbReference>
<proteinExistence type="inferred from homology"/>
<dbReference type="GO" id="GO:0022857">
    <property type="term" value="F:transmembrane transporter activity"/>
    <property type="evidence" value="ECO:0007669"/>
    <property type="project" value="InterPro"/>
</dbReference>
<evidence type="ECO:0000313" key="13">
    <source>
        <dbReference type="EMBL" id="ART22130.1"/>
    </source>
</evidence>